<evidence type="ECO:0000256" key="2">
    <source>
        <dbReference type="ARBA" id="ARBA00022448"/>
    </source>
</evidence>
<evidence type="ECO:0000256" key="5">
    <source>
        <dbReference type="ARBA" id="ARBA00022989"/>
    </source>
</evidence>
<dbReference type="EMBL" id="CP022437">
    <property type="protein sequence ID" value="ASN04494.1"/>
    <property type="molecule type" value="Genomic_DNA"/>
</dbReference>
<keyword evidence="2 7" id="KW-0813">Transport</keyword>
<dbReference type="Proteomes" id="UP000204391">
    <property type="component" value="Chromosome"/>
</dbReference>
<feature type="transmembrane region" description="Helical" evidence="7">
    <location>
        <begin position="163"/>
        <end position="186"/>
    </location>
</feature>
<dbReference type="PANTHER" id="PTHR30151:SF40">
    <property type="entry name" value="TRANSPORT SYSTEM INTEGRAL MEMBRANE PROTEIN"/>
    <property type="match status" value="1"/>
</dbReference>
<keyword evidence="6 7" id="KW-0472">Membrane</keyword>
<comment type="similarity">
    <text evidence="7">Belongs to the binding-protein-dependent transport system permease family.</text>
</comment>
<keyword evidence="4 7" id="KW-0812">Transmembrane</keyword>
<protein>
    <submittedName>
        <fullName evidence="9">ABC transporter permease</fullName>
    </submittedName>
</protein>
<dbReference type="GO" id="GO:0005886">
    <property type="term" value="C:plasma membrane"/>
    <property type="evidence" value="ECO:0007669"/>
    <property type="project" value="UniProtKB-SubCell"/>
</dbReference>
<evidence type="ECO:0000256" key="6">
    <source>
        <dbReference type="ARBA" id="ARBA00023136"/>
    </source>
</evidence>
<dbReference type="Pfam" id="PF00528">
    <property type="entry name" value="BPD_transp_1"/>
    <property type="match status" value="1"/>
</dbReference>
<organism evidence="9 10">
    <name type="scientific">Virgibacillus necropolis</name>
    <dbReference type="NCBI Taxonomy" id="163877"/>
    <lineage>
        <taxon>Bacteria</taxon>
        <taxon>Bacillati</taxon>
        <taxon>Bacillota</taxon>
        <taxon>Bacilli</taxon>
        <taxon>Bacillales</taxon>
        <taxon>Bacillaceae</taxon>
        <taxon>Virgibacillus</taxon>
    </lineage>
</organism>
<keyword evidence="3" id="KW-1003">Cell membrane</keyword>
<dbReference type="PANTHER" id="PTHR30151">
    <property type="entry name" value="ALKANE SULFONATE ABC TRANSPORTER-RELATED, MEMBRANE SUBUNIT"/>
    <property type="match status" value="1"/>
</dbReference>
<keyword evidence="10" id="KW-1185">Reference proteome</keyword>
<feature type="transmembrane region" description="Helical" evidence="7">
    <location>
        <begin position="219"/>
        <end position="238"/>
    </location>
</feature>
<evidence type="ECO:0000256" key="4">
    <source>
        <dbReference type="ARBA" id="ARBA00022692"/>
    </source>
</evidence>
<keyword evidence="5 7" id="KW-1133">Transmembrane helix</keyword>
<dbReference type="AlphaFoldDB" id="A0A221MA11"/>
<accession>A0A221MA11</accession>
<evidence type="ECO:0000256" key="7">
    <source>
        <dbReference type="RuleBase" id="RU363032"/>
    </source>
</evidence>
<evidence type="ECO:0000259" key="8">
    <source>
        <dbReference type="PROSITE" id="PS50928"/>
    </source>
</evidence>
<dbReference type="SUPFAM" id="SSF161098">
    <property type="entry name" value="MetI-like"/>
    <property type="match status" value="1"/>
</dbReference>
<evidence type="ECO:0000256" key="1">
    <source>
        <dbReference type="ARBA" id="ARBA00004651"/>
    </source>
</evidence>
<dbReference type="Gene3D" id="1.10.3720.10">
    <property type="entry name" value="MetI-like"/>
    <property type="match status" value="1"/>
</dbReference>
<dbReference type="PROSITE" id="PS50928">
    <property type="entry name" value="ABC_TM1"/>
    <property type="match status" value="1"/>
</dbReference>
<dbReference type="GO" id="GO:0055085">
    <property type="term" value="P:transmembrane transport"/>
    <property type="evidence" value="ECO:0007669"/>
    <property type="project" value="InterPro"/>
</dbReference>
<dbReference type="CDD" id="cd06261">
    <property type="entry name" value="TM_PBP2"/>
    <property type="match status" value="1"/>
</dbReference>
<feature type="transmembrane region" description="Helical" evidence="7">
    <location>
        <begin position="95"/>
        <end position="115"/>
    </location>
</feature>
<proteinExistence type="inferred from homology"/>
<evidence type="ECO:0000256" key="3">
    <source>
        <dbReference type="ARBA" id="ARBA00022475"/>
    </source>
</evidence>
<gene>
    <name evidence="9" type="ORF">CFK40_05450</name>
</gene>
<feature type="domain" description="ABC transmembrane type-1" evidence="8">
    <location>
        <begin position="57"/>
        <end position="237"/>
    </location>
</feature>
<dbReference type="RefSeq" id="WP_089531290.1">
    <property type="nucleotide sequence ID" value="NZ_CP022437.1"/>
</dbReference>
<evidence type="ECO:0000313" key="9">
    <source>
        <dbReference type="EMBL" id="ASN04494.1"/>
    </source>
</evidence>
<dbReference type="OrthoDB" id="9796361at2"/>
<feature type="transmembrane region" description="Helical" evidence="7">
    <location>
        <begin position="64"/>
        <end position="83"/>
    </location>
</feature>
<dbReference type="KEGG" id="vne:CFK40_05450"/>
<comment type="subcellular location">
    <subcellularLocation>
        <location evidence="1 7">Cell membrane</location>
        <topology evidence="1 7">Multi-pass membrane protein</topology>
    </subcellularLocation>
</comment>
<feature type="transmembrane region" description="Helical" evidence="7">
    <location>
        <begin position="121"/>
        <end position="142"/>
    </location>
</feature>
<dbReference type="InterPro" id="IPR000515">
    <property type="entry name" value="MetI-like"/>
</dbReference>
<dbReference type="InterPro" id="IPR035906">
    <property type="entry name" value="MetI-like_sf"/>
</dbReference>
<sequence length="253" mass="27736">MKLTIVIKRVLFLIAVIGLWQFIYSIDVFADIIFPSPIQVFTALYDGFASGDFVKALGASLKHLLIGLSLAILFGTIVGVIFGKSKQADETAGMYLVALQSIPSIVWVPLAIMLFGFTEFAVVFVVVLGGTFVMGLNVRSAIHNVPPQFIRAARTMGTKGFGLFYRVEVPASIPYFMSGIRLAWAFSWRALMAGELLSNGPGLGYSLRYAQDYARMDQVIGIIIIIGLIGAVVDQLVFSKLEKNVMKRWGLVK</sequence>
<reference evidence="9 10" key="1">
    <citation type="journal article" date="2003" name="Int. J. Syst. Evol. Microbiol.">
        <title>Virgibacillus carmonensis sp. nov., Virgibacillus necropolis sp. nov. and Virgibacillus picturae sp. nov., three novel species isolated from deteriorated mural paintings, transfer of the species of the genus salibacillus to Virgibacillus, as Virgibacillus marismortui comb. nov. and Virgibacillus salexigens comb. nov., and emended description of the genus Virgibacillus.</title>
        <authorList>
            <person name="Heyrman J."/>
            <person name="Logan N.A."/>
            <person name="Busse H.J."/>
            <person name="Balcaen A."/>
            <person name="Lebbe L."/>
            <person name="Rodriguez-Diaz M."/>
            <person name="Swings J."/>
            <person name="De Vos P."/>
        </authorList>
    </citation>
    <scope>NUCLEOTIDE SEQUENCE [LARGE SCALE GENOMIC DNA]</scope>
    <source>
        <strain evidence="9 10">LMG 19488</strain>
    </source>
</reference>
<name>A0A221MA11_9BACI</name>
<evidence type="ECO:0000313" key="10">
    <source>
        <dbReference type="Proteomes" id="UP000204391"/>
    </source>
</evidence>